<evidence type="ECO:0000313" key="2">
    <source>
        <dbReference type="EMBL" id="KAH1187445.1"/>
    </source>
</evidence>
<dbReference type="EMBL" id="JAHDVG010000463">
    <property type="protein sequence ID" value="KAH1187445.1"/>
    <property type="molecule type" value="Genomic_DNA"/>
</dbReference>
<dbReference type="AlphaFoldDB" id="A0A9D3XY66"/>
<proteinExistence type="predicted"/>
<dbReference type="Proteomes" id="UP000827986">
    <property type="component" value="Unassembled WGS sequence"/>
</dbReference>
<feature type="region of interest" description="Disordered" evidence="1">
    <location>
        <begin position="32"/>
        <end position="64"/>
    </location>
</feature>
<evidence type="ECO:0000313" key="3">
    <source>
        <dbReference type="Proteomes" id="UP000827986"/>
    </source>
</evidence>
<reference evidence="2" key="1">
    <citation type="submission" date="2021-09" db="EMBL/GenBank/DDBJ databases">
        <title>The genome of Mauremys mutica provides insights into the evolution of semi-aquatic lifestyle.</title>
        <authorList>
            <person name="Gong S."/>
            <person name="Gao Y."/>
        </authorList>
    </citation>
    <scope>NUCLEOTIDE SEQUENCE</scope>
    <source>
        <strain evidence="2">MM-2020</strain>
        <tissue evidence="2">Muscle</tissue>
    </source>
</reference>
<gene>
    <name evidence="2" type="ORF">KIL84_020194</name>
</gene>
<keyword evidence="3" id="KW-1185">Reference proteome</keyword>
<feature type="region of interest" description="Disordered" evidence="1">
    <location>
        <begin position="78"/>
        <end position="99"/>
    </location>
</feature>
<accession>A0A9D3XY66</accession>
<organism evidence="2 3">
    <name type="scientific">Mauremys mutica</name>
    <name type="common">yellowpond turtle</name>
    <dbReference type="NCBI Taxonomy" id="74926"/>
    <lineage>
        <taxon>Eukaryota</taxon>
        <taxon>Metazoa</taxon>
        <taxon>Chordata</taxon>
        <taxon>Craniata</taxon>
        <taxon>Vertebrata</taxon>
        <taxon>Euteleostomi</taxon>
        <taxon>Archelosauria</taxon>
        <taxon>Testudinata</taxon>
        <taxon>Testudines</taxon>
        <taxon>Cryptodira</taxon>
        <taxon>Durocryptodira</taxon>
        <taxon>Testudinoidea</taxon>
        <taxon>Geoemydidae</taxon>
        <taxon>Geoemydinae</taxon>
        <taxon>Mauremys</taxon>
    </lineage>
</organism>
<protein>
    <submittedName>
        <fullName evidence="2">Uncharacterized protein</fullName>
    </submittedName>
</protein>
<evidence type="ECO:0000256" key="1">
    <source>
        <dbReference type="SAM" id="MobiDB-lite"/>
    </source>
</evidence>
<name>A0A9D3XY66_9SAUR</name>
<sequence length="99" mass="11159">MSLKCSHCLGLKPRARKNRDIKLKLLLMEKSLHPGLDPGLDSSPEKPECSPRLSADPHSPCPVKRKSSVIMQMTRNRLPSPHTLRLSSPEHHPWLGQQL</sequence>
<comment type="caution">
    <text evidence="2">The sequence shown here is derived from an EMBL/GenBank/DDBJ whole genome shotgun (WGS) entry which is preliminary data.</text>
</comment>